<organism evidence="1 2">
    <name type="scientific">Panagrolaimus sp. JU765</name>
    <dbReference type="NCBI Taxonomy" id="591449"/>
    <lineage>
        <taxon>Eukaryota</taxon>
        <taxon>Metazoa</taxon>
        <taxon>Ecdysozoa</taxon>
        <taxon>Nematoda</taxon>
        <taxon>Chromadorea</taxon>
        <taxon>Rhabditida</taxon>
        <taxon>Tylenchina</taxon>
        <taxon>Panagrolaimomorpha</taxon>
        <taxon>Panagrolaimoidea</taxon>
        <taxon>Panagrolaimidae</taxon>
        <taxon>Panagrolaimus</taxon>
    </lineage>
</organism>
<proteinExistence type="predicted"/>
<evidence type="ECO:0000313" key="1">
    <source>
        <dbReference type="Proteomes" id="UP000887576"/>
    </source>
</evidence>
<name>A0AC34QE51_9BILA</name>
<dbReference type="WBParaSite" id="JU765_v2.g15578.t1">
    <property type="protein sequence ID" value="JU765_v2.g15578.t1"/>
    <property type="gene ID" value="JU765_v2.g15578"/>
</dbReference>
<reference evidence="2" key="1">
    <citation type="submission" date="2022-11" db="UniProtKB">
        <authorList>
            <consortium name="WormBaseParasite"/>
        </authorList>
    </citation>
    <scope>IDENTIFICATION</scope>
</reference>
<evidence type="ECO:0000313" key="2">
    <source>
        <dbReference type="WBParaSite" id="JU765_v2.g15578.t1"/>
    </source>
</evidence>
<sequence length="349" mass="39266">MRRHLFLILFTLVAVTVAGESLNRPKRLIGAVNVPSALFSSVVLVTNSDDVMMPKSHRCTGTVISKHHVLTAAHCLVNLNPDGSYFLRENLRVFAHANGSYFLEEFAEYYIENVTLHRDFGSNFENDVAIIKISDTFGADVIPQELAAGFRYKDDDFVHVLGFGSYSSDPYAKSLVFTTPKNLKMALYKVIRHAKCLDFWPKMNRLKQYCIGDKLRNLAVGDDGAPMLTLYQGTKFVVVGIASFNKMMFAMDEFSRVAPTVITKMNYYCQWIQEVTEKAVSCTQLTYESGHYDSDDDESNTNTTTTTNTISTETTPDDTYFKALDGTSKSSEKPLLWSLIILLTLSIFF</sequence>
<dbReference type="Proteomes" id="UP000887576">
    <property type="component" value="Unplaced"/>
</dbReference>
<protein>
    <submittedName>
        <fullName evidence="2">Peptidase S1 domain-containing protein</fullName>
    </submittedName>
</protein>
<accession>A0AC34QE51</accession>